<feature type="chain" id="PRO_5030160973" description="Thioredoxin-like fold domain-containing protein" evidence="1">
    <location>
        <begin position="32"/>
        <end position="159"/>
    </location>
</feature>
<evidence type="ECO:0000256" key="1">
    <source>
        <dbReference type="SAM" id="SignalP"/>
    </source>
</evidence>
<evidence type="ECO:0000313" key="2">
    <source>
        <dbReference type="EMBL" id="CAE4668745.1"/>
    </source>
</evidence>
<evidence type="ECO:0008006" key="3">
    <source>
        <dbReference type="Google" id="ProtNLM"/>
    </source>
</evidence>
<feature type="signal peptide" evidence="1">
    <location>
        <begin position="1"/>
        <end position="31"/>
    </location>
</feature>
<proteinExistence type="predicted"/>
<dbReference type="AlphaFoldDB" id="A0A6V2QGZ3"/>
<name>A0A6V2QGZ3_9STRA</name>
<protein>
    <recommendedName>
        <fullName evidence="3">Thioredoxin-like fold domain-containing protein</fullName>
    </recommendedName>
</protein>
<keyword evidence="1" id="KW-0732">Signal</keyword>
<accession>A0A6V2QGZ3</accession>
<reference evidence="2" key="1">
    <citation type="submission" date="2021-01" db="EMBL/GenBank/DDBJ databases">
        <authorList>
            <person name="Corre E."/>
            <person name="Pelletier E."/>
            <person name="Niang G."/>
            <person name="Scheremetjew M."/>
            <person name="Finn R."/>
            <person name="Kale V."/>
            <person name="Holt S."/>
            <person name="Cochrane G."/>
            <person name="Meng A."/>
            <person name="Brown T."/>
            <person name="Cohen L."/>
        </authorList>
    </citation>
    <scope>NUCLEOTIDE SEQUENCE</scope>
    <source>
        <strain evidence="2">GSO104</strain>
    </source>
</reference>
<sequence length="159" mass="18229">MSRLAKLSATIMAAIFYSMVFFSANDNGVSAISIKSVKKIVPFLKQNDEYTPLIFFTAPKDTVPASDAMEKIVSDVEKEMNVKVQRFDVLRDRMSRKLYEKIVEGEIGDRTNMFPLLYHRESRQKVFGLTDAERVKSWAKGRWLPPDEMVVKRSSGEQL</sequence>
<gene>
    <name evidence="2" type="ORF">DBRI00130_LOCUS44047</name>
</gene>
<organism evidence="2">
    <name type="scientific">Ditylum brightwellii</name>
    <dbReference type="NCBI Taxonomy" id="49249"/>
    <lineage>
        <taxon>Eukaryota</taxon>
        <taxon>Sar</taxon>
        <taxon>Stramenopiles</taxon>
        <taxon>Ochrophyta</taxon>
        <taxon>Bacillariophyta</taxon>
        <taxon>Mediophyceae</taxon>
        <taxon>Lithodesmiophycidae</taxon>
        <taxon>Lithodesmiales</taxon>
        <taxon>Lithodesmiaceae</taxon>
        <taxon>Ditylum</taxon>
    </lineage>
</organism>
<dbReference type="EMBL" id="HBNS01061122">
    <property type="protein sequence ID" value="CAE4668745.1"/>
    <property type="molecule type" value="Transcribed_RNA"/>
</dbReference>